<feature type="active site" evidence="4">
    <location>
        <position position="472"/>
    </location>
</feature>
<dbReference type="EMBL" id="NGMO01000003">
    <property type="protein sequence ID" value="OTP10334.1"/>
    <property type="molecule type" value="Genomic_DNA"/>
</dbReference>
<reference evidence="8 9" key="1">
    <citation type="submission" date="2017-05" db="EMBL/GenBank/DDBJ databases">
        <title>The Genome Sequence of Enterococcus sp. 10A9_DIV0425.</title>
        <authorList>
            <consortium name="The Broad Institute Genomics Platform"/>
            <consortium name="The Broad Institute Genomic Center for Infectious Diseases"/>
            <person name="Earl A."/>
            <person name="Manson A."/>
            <person name="Schwartman J."/>
            <person name="Gilmore M."/>
            <person name="Abouelleil A."/>
            <person name="Cao P."/>
            <person name="Chapman S."/>
            <person name="Cusick C."/>
            <person name="Shea T."/>
            <person name="Young S."/>
            <person name="Neafsey D."/>
            <person name="Nusbaum C."/>
            <person name="Birren B."/>
        </authorList>
    </citation>
    <scope>NUCLEOTIDE SEQUENCE [LARGE SCALE GENOMIC DNA]</scope>
    <source>
        <strain evidence="8 9">10A9_DIV0425</strain>
    </source>
</reference>
<dbReference type="SUPFAM" id="SSF74650">
    <property type="entry name" value="Galactose mutarotase-like"/>
    <property type="match status" value="1"/>
</dbReference>
<evidence type="ECO:0000256" key="1">
    <source>
        <dbReference type="ARBA" id="ARBA00006699"/>
    </source>
</evidence>
<sequence length="1006" mass="113395">MRGWLSNKGFMALGCMFILSIGMNSEGQINAEEIKEVVQVNPTNADYESDFTQQIGDWQDIVGKAEKVTDSSGLHIANQVLNAQYESVSLHLNTGIRTSGDVEFTFLYEGQANFGLVFRGDPDQSSRWQSFAYMRDGKWQLGQPGGKWLTSIVGPELISGQTYQLLIRYEGKAIQVYLNQQLLYENEEVIYPDGTSIDGDWSGYAGIRLFGQKSDLNVRSIRSGEVNSITVEDPTPQFQQMKENWRKQLVSEEIDLNHSAIKKYVTALSKEAEQLYDTLNKETDRTYLWPLESGNTPSADLTTQFTKLQKLALAYGTKGTSIYQNQEISQAIKDGLDFMITKKGYDGNKYHGNWWDWQIGVPQKFVNILMILDTQLSEEQRQKYTQALSQYVPNPYQQLYTKPQGTFVNLDFIPNFSTTGANRTDLAQTVLGIGILQKDVWKVQEAVTSIKEVFKLVDSGDGFYPDGSFIQHETIPYTGSYGNVLVKGVGQILCIIRDSSYTLAEEETKTFVENVQRAFIPLIYQGEMLPLVNGRSISRAPASTKVGYGSTTMYNLLIVANFAPEKQQKVLKEAVKHWMSFNPEYYLTNTRDFNDLLMTTALMADQSINGEQLPFIGTKMYGAMDRFVQRTHNYMLGLSMYSNRISSFEAGNLENQRGWHTSDGMIYLYNDDQVQFGNSYWPTIDPYRLPGTTVDTISLEDEVSAFTTVTSKEQWVGGVAANEQAIVGMALNKGGTKNNGALLPMDLQAKKSWFILDKQIIALGAGITGNTTASIETVVDNRLLNDEYLYQVHSDQGTISQTNEESEKEWLLLESDRPNASIGYYFPQKEKVQVINETRKGSYGEINGAFPSETQYTGEYRKFLIDHGKHPVDENYAYVMLPGVNQSEIATYANQQPVSILKNTKEIQAVEVQDAGYFGINFWYEEGGELAGIKTNRPISLLKQTKTNQQIYTIANPTQAKEPIKLTLPNDFTEVLSMSEGIVYDDQTHTFTIDFSRFESKTIVVK</sequence>
<feature type="domain" description="Polysaccharide lyase family 8 central" evidence="5">
    <location>
        <begin position="619"/>
        <end position="884"/>
    </location>
</feature>
<dbReference type="SUPFAM" id="SSF48230">
    <property type="entry name" value="Chondroitin AC/alginate lyase"/>
    <property type="match status" value="1"/>
</dbReference>
<dbReference type="Pfam" id="PF02884">
    <property type="entry name" value="Lyase_8_C"/>
    <property type="match status" value="1"/>
</dbReference>
<evidence type="ECO:0000259" key="5">
    <source>
        <dbReference type="Pfam" id="PF02278"/>
    </source>
</evidence>
<evidence type="ECO:0000256" key="4">
    <source>
        <dbReference type="PIRSR" id="PIRSR638970-1"/>
    </source>
</evidence>
<dbReference type="CDD" id="cd01083">
    <property type="entry name" value="GAG_Lyase"/>
    <property type="match status" value="1"/>
</dbReference>
<evidence type="ECO:0000259" key="6">
    <source>
        <dbReference type="Pfam" id="PF02884"/>
    </source>
</evidence>
<dbReference type="STRING" id="1987383.A5844_002034"/>
<evidence type="ECO:0000256" key="3">
    <source>
        <dbReference type="ARBA" id="ARBA00023239"/>
    </source>
</evidence>
<dbReference type="InterPro" id="IPR008929">
    <property type="entry name" value="Chondroitin_lyas"/>
</dbReference>
<comment type="caution">
    <text evidence="8">The sequence shown here is derived from an EMBL/GenBank/DDBJ whole genome shotgun (WGS) entry which is preliminary data.</text>
</comment>
<accession>A0A242JYD6</accession>
<dbReference type="GO" id="GO:0016837">
    <property type="term" value="F:carbon-oxygen lyase activity, acting on polysaccharides"/>
    <property type="evidence" value="ECO:0007669"/>
    <property type="project" value="UniProtKB-ARBA"/>
</dbReference>
<feature type="active site" evidence="4">
    <location>
        <position position="481"/>
    </location>
</feature>
<dbReference type="InterPro" id="IPR012970">
    <property type="entry name" value="Lyase_8_alpha_N"/>
</dbReference>
<dbReference type="PANTHER" id="PTHR38481:SF1">
    <property type="entry name" value="HYALURONATE LYASE"/>
    <property type="match status" value="1"/>
</dbReference>
<feature type="domain" description="Polysaccharide lyase 8 N-terminal alpha-helical" evidence="7">
    <location>
        <begin position="245"/>
        <end position="576"/>
    </location>
</feature>
<dbReference type="Gene3D" id="2.60.120.560">
    <property type="entry name" value="Exo-inulinase, domain 1"/>
    <property type="match status" value="1"/>
</dbReference>
<dbReference type="InterPro" id="IPR003159">
    <property type="entry name" value="Lyase_8_central_dom"/>
</dbReference>
<evidence type="ECO:0000259" key="7">
    <source>
        <dbReference type="Pfam" id="PF08124"/>
    </source>
</evidence>
<keyword evidence="2" id="KW-0732">Signal</keyword>
<dbReference type="GO" id="GO:0030246">
    <property type="term" value="F:carbohydrate binding"/>
    <property type="evidence" value="ECO:0007669"/>
    <property type="project" value="InterPro"/>
</dbReference>
<dbReference type="InterPro" id="IPR004103">
    <property type="entry name" value="Lyase_8_C"/>
</dbReference>
<dbReference type="Pfam" id="PF08124">
    <property type="entry name" value="Lyase_8_N"/>
    <property type="match status" value="1"/>
</dbReference>
<dbReference type="SUPFAM" id="SSF49863">
    <property type="entry name" value="Hyaluronate lyase-like, C-terminal domain"/>
    <property type="match status" value="1"/>
</dbReference>
<dbReference type="Gene3D" id="2.60.220.10">
    <property type="entry name" value="Polysaccharide lyase family 8-like, C-terminal"/>
    <property type="match status" value="1"/>
</dbReference>
<dbReference type="RefSeq" id="WP_086285091.1">
    <property type="nucleotide sequence ID" value="NZ_NGMO01000003.1"/>
</dbReference>
<dbReference type="Pfam" id="PF02278">
    <property type="entry name" value="Lyase_8"/>
    <property type="match status" value="1"/>
</dbReference>
<keyword evidence="3" id="KW-0456">Lyase</keyword>
<dbReference type="GO" id="GO:0005576">
    <property type="term" value="C:extracellular region"/>
    <property type="evidence" value="ECO:0007669"/>
    <property type="project" value="InterPro"/>
</dbReference>
<keyword evidence="9" id="KW-1185">Reference proteome</keyword>
<dbReference type="GO" id="GO:0005975">
    <property type="term" value="P:carbohydrate metabolic process"/>
    <property type="evidence" value="ECO:0007669"/>
    <property type="project" value="InterPro"/>
</dbReference>
<protein>
    <recommendedName>
        <fullName evidence="10">Polysaccharide lyase 8</fullName>
    </recommendedName>
</protein>
<feature type="active site" evidence="4">
    <location>
        <position position="535"/>
    </location>
</feature>
<dbReference type="Proteomes" id="UP000194933">
    <property type="component" value="Unassembled WGS sequence"/>
</dbReference>
<dbReference type="AlphaFoldDB" id="A0A242JYD6"/>
<evidence type="ECO:0000256" key="2">
    <source>
        <dbReference type="ARBA" id="ARBA00022729"/>
    </source>
</evidence>
<feature type="domain" description="Polysaccharide lyase family 8 C-terminal" evidence="6">
    <location>
        <begin position="899"/>
        <end position="964"/>
    </location>
</feature>
<dbReference type="InterPro" id="IPR011013">
    <property type="entry name" value="Gal_mutarotase_sf_dom"/>
</dbReference>
<comment type="similarity">
    <text evidence="1">Belongs to the polysaccharide lyase 8 family.</text>
</comment>
<dbReference type="InterPro" id="IPR014718">
    <property type="entry name" value="GH-type_carb-bd"/>
</dbReference>
<dbReference type="InterPro" id="IPR038970">
    <property type="entry name" value="Lyase_8"/>
</dbReference>
<gene>
    <name evidence="8" type="ORF">A5844_002034</name>
</gene>
<evidence type="ECO:0008006" key="10">
    <source>
        <dbReference type="Google" id="ProtNLM"/>
    </source>
</evidence>
<dbReference type="InterPro" id="IPR011071">
    <property type="entry name" value="Lyase_8-like_C"/>
</dbReference>
<proteinExistence type="inferred from homology"/>
<dbReference type="PANTHER" id="PTHR38481">
    <property type="entry name" value="HYALURONATE LYASE"/>
    <property type="match status" value="1"/>
</dbReference>
<dbReference type="Gene3D" id="1.50.10.100">
    <property type="entry name" value="Chondroitin AC/alginate lyase"/>
    <property type="match status" value="1"/>
</dbReference>
<organism evidence="8 9">
    <name type="scientific">Candidatus Enterococcus wittei</name>
    <dbReference type="NCBI Taxonomy" id="1987383"/>
    <lineage>
        <taxon>Bacteria</taxon>
        <taxon>Bacillati</taxon>
        <taxon>Bacillota</taxon>
        <taxon>Bacilli</taxon>
        <taxon>Lactobacillales</taxon>
        <taxon>Enterococcaceae</taxon>
        <taxon>Enterococcus</taxon>
    </lineage>
</organism>
<evidence type="ECO:0000313" key="9">
    <source>
        <dbReference type="Proteomes" id="UP000194933"/>
    </source>
</evidence>
<dbReference type="Gene3D" id="2.70.98.10">
    <property type="match status" value="1"/>
</dbReference>
<name>A0A242JYD6_9ENTE</name>
<evidence type="ECO:0000313" key="8">
    <source>
        <dbReference type="EMBL" id="OTP10334.1"/>
    </source>
</evidence>